<evidence type="ECO:0000313" key="2">
    <source>
        <dbReference type="Proteomes" id="UP000499080"/>
    </source>
</evidence>
<organism evidence="1 2">
    <name type="scientific">Araneus ventricosus</name>
    <name type="common">Orbweaver spider</name>
    <name type="synonym">Epeira ventricosa</name>
    <dbReference type="NCBI Taxonomy" id="182803"/>
    <lineage>
        <taxon>Eukaryota</taxon>
        <taxon>Metazoa</taxon>
        <taxon>Ecdysozoa</taxon>
        <taxon>Arthropoda</taxon>
        <taxon>Chelicerata</taxon>
        <taxon>Arachnida</taxon>
        <taxon>Araneae</taxon>
        <taxon>Araneomorphae</taxon>
        <taxon>Entelegynae</taxon>
        <taxon>Araneoidea</taxon>
        <taxon>Araneidae</taxon>
        <taxon>Araneus</taxon>
    </lineage>
</organism>
<dbReference type="Proteomes" id="UP000499080">
    <property type="component" value="Unassembled WGS sequence"/>
</dbReference>
<reference evidence="1 2" key="1">
    <citation type="journal article" date="2019" name="Sci. Rep.">
        <title>Orb-weaving spider Araneus ventricosus genome elucidates the spidroin gene catalogue.</title>
        <authorList>
            <person name="Kono N."/>
            <person name="Nakamura H."/>
            <person name="Ohtoshi R."/>
            <person name="Moran D.A.P."/>
            <person name="Shinohara A."/>
            <person name="Yoshida Y."/>
            <person name="Fujiwara M."/>
            <person name="Mori M."/>
            <person name="Tomita M."/>
            <person name="Arakawa K."/>
        </authorList>
    </citation>
    <scope>NUCLEOTIDE SEQUENCE [LARGE SCALE GENOMIC DNA]</scope>
</reference>
<proteinExistence type="predicted"/>
<gene>
    <name evidence="1" type="ORF">AVEN_273853_1</name>
</gene>
<accession>A0A4Y2BKM9</accession>
<dbReference type="AlphaFoldDB" id="A0A4Y2BKM9"/>
<keyword evidence="2" id="KW-1185">Reference proteome</keyword>
<dbReference type="EMBL" id="BGPR01083570">
    <property type="protein sequence ID" value="GBL91925.1"/>
    <property type="molecule type" value="Genomic_DNA"/>
</dbReference>
<sequence length="187" mass="21936">MEAMTFHQFYNEHAPKRHNISNACVFCLGAYDWKPREKTLPHNLKHMIECLNKFVERNRIRTVETPAESLTPPDIPICGDRCRKSWWRPRDMCGRDKDRTNEYLGFYEPVFEKPDMWVEPGGVKFDARCGLGPDAYAIVMKYLQEDMHCCHLMVKHTAFEAFVRVMTPIRDKFVVLSYGCLRDGLTL</sequence>
<comment type="caution">
    <text evidence="1">The sequence shown here is derived from an EMBL/GenBank/DDBJ whole genome shotgun (WGS) entry which is preliminary data.</text>
</comment>
<evidence type="ECO:0000313" key="1">
    <source>
        <dbReference type="EMBL" id="GBL91925.1"/>
    </source>
</evidence>
<protein>
    <submittedName>
        <fullName evidence="1">Uncharacterized protein</fullName>
    </submittedName>
</protein>
<name>A0A4Y2BKM9_ARAVE</name>
<dbReference type="OrthoDB" id="6436387at2759"/>